<dbReference type="InterPro" id="IPR011990">
    <property type="entry name" value="TPR-like_helical_dom_sf"/>
</dbReference>
<dbReference type="Pfam" id="PF18801">
    <property type="entry name" value="RapH_N"/>
    <property type="match status" value="1"/>
</dbReference>
<dbReference type="EMBL" id="CP120576">
    <property type="protein sequence ID" value="WEY83267.1"/>
    <property type="molecule type" value="Genomic_DNA"/>
</dbReference>
<sequence>MTELASVDVANLINDWYVHIRKREISQAVELRDKIIDVLEDMEENQDVLLYFNILDYRFKVLMEDLAGKEPTLTDEERIKTDDMLRFYFFLFKGMFESSRNNYSQALSLFRMAEKQLDKVYDEIEKAEFHYKLGSLYYFTKTTLLSYHHLSQAKDIYKGHGGYEKQVINCDMLLALNYIDDGRLETAEDMLKECVEKLKKSGDNHLLALAYYDLGFLKIQEDKHCEAIQFFDTAFKTDNLKENAPVSYLQCVYESARSNYKTGETAKALEWVDEGIKFSEQIDNTNFSLKFSILHMCYSSPQESIEQVKANIDKLEARQAYVDIEALAVDVAHVYSSLNNYKESSYFLEKAIKSSKLTDKEVI</sequence>
<evidence type="ECO:0000313" key="1">
    <source>
        <dbReference type="EMBL" id="WEY83267.1"/>
    </source>
</evidence>
<dbReference type="Proteomes" id="UP001214898">
    <property type="component" value="Chromosome"/>
</dbReference>
<proteinExistence type="predicted"/>
<dbReference type="Pfam" id="PF13181">
    <property type="entry name" value="TPR_8"/>
    <property type="match status" value="1"/>
</dbReference>
<name>A0AAX3RKD5_BACIU</name>
<dbReference type="AlphaFoldDB" id="A0AAX3RKD5"/>
<dbReference type="SUPFAM" id="SSF48452">
    <property type="entry name" value="TPR-like"/>
    <property type="match status" value="1"/>
</dbReference>
<dbReference type="InterPro" id="IPR019734">
    <property type="entry name" value="TPR_rpt"/>
</dbReference>
<protein>
    <submittedName>
        <fullName evidence="1">Tetratricopeptide repeat protein</fullName>
    </submittedName>
</protein>
<accession>A0AAX3RKD5</accession>
<dbReference type="Gene3D" id="1.25.40.10">
    <property type="entry name" value="Tetratricopeptide repeat domain"/>
    <property type="match status" value="1"/>
</dbReference>
<evidence type="ECO:0000313" key="2">
    <source>
        <dbReference type="Proteomes" id="UP001214898"/>
    </source>
</evidence>
<gene>
    <name evidence="1" type="ORF">P5633_12545</name>
</gene>
<reference evidence="1" key="1">
    <citation type="submission" date="2025-02" db="EMBL/GenBank/DDBJ databases">
        <title>Complete genome sequences of 52 Bacillus and Priestia strains isolated from West-African fermentations and 26 reference strains from the DSMZ collection.</title>
        <authorList>
            <person name="Wiedenbein E.S."/>
            <person name="Canoy T.S."/>
            <person name="Hui Y."/>
            <person name="Parkouda C."/>
            <person name="Dawende C."/>
            <person name="Ametefe E."/>
            <person name="Jespersen L."/>
            <person name="Nielsen D.S."/>
        </authorList>
    </citation>
    <scope>NUCLEOTIDE SEQUENCE</scope>
    <source>
        <strain evidence="1">PRO56</strain>
    </source>
</reference>
<organism evidence="1 2">
    <name type="scientific">Bacillus subtilis</name>
    <dbReference type="NCBI Taxonomy" id="1423"/>
    <lineage>
        <taxon>Bacteria</taxon>
        <taxon>Bacillati</taxon>
        <taxon>Bacillota</taxon>
        <taxon>Bacilli</taxon>
        <taxon>Bacillales</taxon>
        <taxon>Bacillaceae</taxon>
        <taxon>Bacillus</taxon>
    </lineage>
</organism>